<protein>
    <submittedName>
        <fullName evidence="1">Uncharacterized protein</fullName>
    </submittedName>
</protein>
<feature type="non-terminal residue" evidence="1">
    <location>
        <position position="1"/>
    </location>
</feature>
<gene>
    <name evidence="1" type="ORF">H0E87_023776</name>
</gene>
<dbReference type="Proteomes" id="UP000807159">
    <property type="component" value="Chromosome 14"/>
</dbReference>
<proteinExistence type="predicted"/>
<evidence type="ECO:0000313" key="1">
    <source>
        <dbReference type="EMBL" id="KAH8487829.1"/>
    </source>
</evidence>
<dbReference type="AlphaFoldDB" id="A0A8T2X2T0"/>
<keyword evidence="2" id="KW-1185">Reference proteome</keyword>
<name>A0A8T2X2T0_POPDE</name>
<reference evidence="1" key="1">
    <citation type="journal article" date="2021" name="J. Hered.">
        <title>Genome Assembly of Salicaceae Populus deltoides (Eastern Cottonwood) I-69 Based on Nanopore Sequencing and Hi-C Technologies.</title>
        <authorList>
            <person name="Bai S."/>
            <person name="Wu H."/>
            <person name="Zhang J."/>
            <person name="Pan Z."/>
            <person name="Zhao W."/>
            <person name="Li Z."/>
            <person name="Tong C."/>
        </authorList>
    </citation>
    <scope>NUCLEOTIDE SEQUENCE</scope>
    <source>
        <tissue evidence="1">Leaf</tissue>
    </source>
</reference>
<sequence>LPNISEINRHWSCKFDGKNWRDDLPACGSKSGARMSSDSSTYSFRVHNICSRMLRYAVSV</sequence>
<accession>A0A8T2X2T0</accession>
<comment type="caution">
    <text evidence="1">The sequence shown here is derived from an EMBL/GenBank/DDBJ whole genome shotgun (WGS) entry which is preliminary data.</text>
</comment>
<organism evidence="1 2">
    <name type="scientific">Populus deltoides</name>
    <name type="common">Eastern poplar</name>
    <name type="synonym">Eastern cottonwood</name>
    <dbReference type="NCBI Taxonomy" id="3696"/>
    <lineage>
        <taxon>Eukaryota</taxon>
        <taxon>Viridiplantae</taxon>
        <taxon>Streptophyta</taxon>
        <taxon>Embryophyta</taxon>
        <taxon>Tracheophyta</taxon>
        <taxon>Spermatophyta</taxon>
        <taxon>Magnoliopsida</taxon>
        <taxon>eudicotyledons</taxon>
        <taxon>Gunneridae</taxon>
        <taxon>Pentapetalae</taxon>
        <taxon>rosids</taxon>
        <taxon>fabids</taxon>
        <taxon>Malpighiales</taxon>
        <taxon>Salicaceae</taxon>
        <taxon>Saliceae</taxon>
        <taxon>Populus</taxon>
    </lineage>
</organism>
<evidence type="ECO:0000313" key="2">
    <source>
        <dbReference type="Proteomes" id="UP000807159"/>
    </source>
</evidence>
<dbReference type="EMBL" id="JACEGQ020000014">
    <property type="protein sequence ID" value="KAH8487829.1"/>
    <property type="molecule type" value="Genomic_DNA"/>
</dbReference>